<name>A0A517NRK0_9BACT</name>
<organism evidence="1 2">
    <name type="scientific">Stieleria marina</name>
    <dbReference type="NCBI Taxonomy" id="1930275"/>
    <lineage>
        <taxon>Bacteria</taxon>
        <taxon>Pseudomonadati</taxon>
        <taxon>Planctomycetota</taxon>
        <taxon>Planctomycetia</taxon>
        <taxon>Pirellulales</taxon>
        <taxon>Pirellulaceae</taxon>
        <taxon>Stieleria</taxon>
    </lineage>
</organism>
<gene>
    <name evidence="1" type="ORF">K239x_16750</name>
</gene>
<dbReference type="InterPro" id="IPR038765">
    <property type="entry name" value="Papain-like_cys_pep_sf"/>
</dbReference>
<evidence type="ECO:0008006" key="3">
    <source>
        <dbReference type="Google" id="ProtNLM"/>
    </source>
</evidence>
<dbReference type="Proteomes" id="UP000319817">
    <property type="component" value="Chromosome"/>
</dbReference>
<dbReference type="Pfam" id="PF05708">
    <property type="entry name" value="Peptidase_C92"/>
    <property type="match status" value="1"/>
</dbReference>
<dbReference type="RefSeq" id="WP_145417320.1">
    <property type="nucleotide sequence ID" value="NZ_CP036526.1"/>
</dbReference>
<proteinExistence type="predicted"/>
<dbReference type="InterPro" id="IPR024453">
    <property type="entry name" value="Peptidase_C92"/>
</dbReference>
<sequence>MCDLELERTSQTVLDLADHMNRLREDAVTFRDSFATGDRGYFSPTEDEQVTHLWVSYHQARNALLQVIDSIRSSVGEPTQETAGEFLAAYAASVVLVDAARTLRDLFGDDVIVRRKLNESFDLFGIAEGSFDAVQMSLTNFSNAIGIKRGNRFFDEHLTDLHKLADTNETYQKLLGVIDFIGEKTRVEHRSYIRARARDRTKHVVDKVIQSGLVRAVYAIQEWGGRVVGRVSTSLSHVPRIPLGICDGIRGLIQPGDVFVTRKTYAATNYFLPGYWPHAVFYIGGDEVVEAQADGVRRRTLDSPFSNDAIVVIRPKLDKLLCAEAVSRATSHVGKPYDFDFDFTRGDRLVCTEVVYRSLEGLGGTQFVLSRRAGRETLSAEDLLRMAISGERFEQVAVFCPDHDEGLLVGAEMDRILRATVACD</sequence>
<keyword evidence="2" id="KW-1185">Reference proteome</keyword>
<reference evidence="1 2" key="1">
    <citation type="submission" date="2019-02" db="EMBL/GenBank/DDBJ databases">
        <title>Deep-cultivation of Planctomycetes and their phenomic and genomic characterization uncovers novel biology.</title>
        <authorList>
            <person name="Wiegand S."/>
            <person name="Jogler M."/>
            <person name="Boedeker C."/>
            <person name="Pinto D."/>
            <person name="Vollmers J."/>
            <person name="Rivas-Marin E."/>
            <person name="Kohn T."/>
            <person name="Peeters S.H."/>
            <person name="Heuer A."/>
            <person name="Rast P."/>
            <person name="Oberbeckmann S."/>
            <person name="Bunk B."/>
            <person name="Jeske O."/>
            <person name="Meyerdierks A."/>
            <person name="Storesund J.E."/>
            <person name="Kallscheuer N."/>
            <person name="Luecker S."/>
            <person name="Lage O.M."/>
            <person name="Pohl T."/>
            <person name="Merkel B.J."/>
            <person name="Hornburger P."/>
            <person name="Mueller R.-W."/>
            <person name="Bruemmer F."/>
            <person name="Labrenz M."/>
            <person name="Spormann A.M."/>
            <person name="Op den Camp H."/>
            <person name="Overmann J."/>
            <person name="Amann R."/>
            <person name="Jetten M.S.M."/>
            <person name="Mascher T."/>
            <person name="Medema M.H."/>
            <person name="Devos D.P."/>
            <person name="Kaster A.-K."/>
            <person name="Ovreas L."/>
            <person name="Rohde M."/>
            <person name="Galperin M.Y."/>
            <person name="Jogler C."/>
        </authorList>
    </citation>
    <scope>NUCLEOTIDE SEQUENCE [LARGE SCALE GENOMIC DNA]</scope>
    <source>
        <strain evidence="1 2">K23_9</strain>
    </source>
</reference>
<evidence type="ECO:0000313" key="2">
    <source>
        <dbReference type="Proteomes" id="UP000319817"/>
    </source>
</evidence>
<dbReference type="SUPFAM" id="SSF54001">
    <property type="entry name" value="Cysteine proteinases"/>
    <property type="match status" value="1"/>
</dbReference>
<accession>A0A517NRK0</accession>
<evidence type="ECO:0000313" key="1">
    <source>
        <dbReference type="EMBL" id="QDT09725.1"/>
    </source>
</evidence>
<protein>
    <recommendedName>
        <fullName evidence="3">Permuted papain-like amidase enzyme, YaeF/YiiX, C92 family</fullName>
    </recommendedName>
</protein>
<dbReference type="OrthoDB" id="195541at2"/>
<dbReference type="AlphaFoldDB" id="A0A517NRK0"/>
<dbReference type="EMBL" id="CP036526">
    <property type="protein sequence ID" value="QDT09725.1"/>
    <property type="molecule type" value="Genomic_DNA"/>
</dbReference>
<dbReference type="Gene3D" id="3.90.1720.10">
    <property type="entry name" value="endopeptidase domain like (from Nostoc punctiforme)"/>
    <property type="match status" value="1"/>
</dbReference>